<evidence type="ECO:0000313" key="3">
    <source>
        <dbReference type="Proteomes" id="UP000278804"/>
    </source>
</evidence>
<dbReference type="InterPro" id="IPR004843">
    <property type="entry name" value="Calcineurin-like_PHP"/>
</dbReference>
<reference evidence="2 3" key="1">
    <citation type="journal article" date="2020" name="Int. J. Syst. Evol. Microbiol.">
        <title>Description of Erysipelothrix piscisicarius sp. nov., an emergent fish pathogen, and assessment of virulence using a tiger barb (Puntigrus tetrazona) infection model.</title>
        <authorList>
            <person name="Pomaranski E.K."/>
            <person name="Griffin M.J."/>
            <person name="Camus A.C."/>
            <person name="Armwood A.R."/>
            <person name="Shelley J."/>
            <person name="Waldbieser G.C."/>
            <person name="LaFrentz B.R."/>
            <person name="Garcia J.C."/>
            <person name="Yanong R."/>
            <person name="Soto E."/>
        </authorList>
    </citation>
    <scope>NUCLEOTIDE SEQUENCE [LARGE SCALE GENOMIC DNA]</scope>
    <source>
        <strain evidence="2 3">15TAL0474</strain>
    </source>
</reference>
<gene>
    <name evidence="2" type="ORF">EEI45_06975</name>
</gene>
<sequence length="272" mass="30251">MSKKKLAVLLGLIAITSSLIYLEMTHFAPQRVKLRIEMVESTRIPASFNNLSIGFLSDVYSHDDNLDKALKELDSFKPDMIIFGGNLFKAAPSEKEQTEMIEKLSKLNAKLGKYAVLGENDIRKANEVTQAVLTKSGFKLISNTKIDVHNFTNESIQLVGIDANNDINKETEFPYPSTSEDIFNITIANNPDNIKEFDDTEVDLMLSGKTMGGYIRLPLIGSITESSDYINKRQTVDETTLIISSGIGLKEPEMRLLSNPDVMIVILKSPEA</sequence>
<dbReference type="Gene3D" id="3.60.21.10">
    <property type="match status" value="1"/>
</dbReference>
<name>A0A3Q8S7W0_9FIRM</name>
<dbReference type="RefSeq" id="WP_125164670.1">
    <property type="nucleotide sequence ID" value="NZ_CP034234.1"/>
</dbReference>
<feature type="domain" description="Calcineurin-like phosphoesterase" evidence="1">
    <location>
        <begin position="52"/>
        <end position="185"/>
    </location>
</feature>
<dbReference type="InterPro" id="IPR051158">
    <property type="entry name" value="Metallophosphoesterase_sf"/>
</dbReference>
<proteinExistence type="predicted"/>
<dbReference type="SUPFAM" id="SSF56300">
    <property type="entry name" value="Metallo-dependent phosphatases"/>
    <property type="match status" value="1"/>
</dbReference>
<protein>
    <submittedName>
        <fullName evidence="2">Metallophosphoesterase</fullName>
    </submittedName>
</protein>
<dbReference type="EMBL" id="CP034234">
    <property type="protein sequence ID" value="AZK44501.1"/>
    <property type="molecule type" value="Genomic_DNA"/>
</dbReference>
<dbReference type="Proteomes" id="UP000278804">
    <property type="component" value="Chromosome"/>
</dbReference>
<dbReference type="Pfam" id="PF00149">
    <property type="entry name" value="Metallophos"/>
    <property type="match status" value="1"/>
</dbReference>
<dbReference type="KEGG" id="eri:EEI45_06975"/>
<accession>A0A3Q8S7W0</accession>
<evidence type="ECO:0000259" key="1">
    <source>
        <dbReference type="Pfam" id="PF00149"/>
    </source>
</evidence>
<dbReference type="InterPro" id="IPR029052">
    <property type="entry name" value="Metallo-depent_PP-like"/>
</dbReference>
<dbReference type="PANTHER" id="PTHR31302">
    <property type="entry name" value="TRANSMEMBRANE PROTEIN WITH METALLOPHOSPHOESTERASE DOMAIN-RELATED"/>
    <property type="match status" value="1"/>
</dbReference>
<keyword evidence="3" id="KW-1185">Reference proteome</keyword>
<dbReference type="GO" id="GO:0016787">
    <property type="term" value="F:hydrolase activity"/>
    <property type="evidence" value="ECO:0007669"/>
    <property type="project" value="InterPro"/>
</dbReference>
<evidence type="ECO:0000313" key="2">
    <source>
        <dbReference type="EMBL" id="AZK44501.1"/>
    </source>
</evidence>
<organism evidence="2 3">
    <name type="scientific">Erysipelothrix piscisicarius</name>
    <dbReference type="NCBI Taxonomy" id="2485784"/>
    <lineage>
        <taxon>Bacteria</taxon>
        <taxon>Bacillati</taxon>
        <taxon>Bacillota</taxon>
        <taxon>Erysipelotrichia</taxon>
        <taxon>Erysipelotrichales</taxon>
        <taxon>Erysipelotrichaceae</taxon>
        <taxon>Erysipelothrix</taxon>
    </lineage>
</organism>
<dbReference type="AlphaFoldDB" id="A0A3Q8S7W0"/>
<dbReference type="PANTHER" id="PTHR31302:SF0">
    <property type="entry name" value="TRANSMEMBRANE PROTEIN WITH METALLOPHOSPHOESTERASE DOMAIN"/>
    <property type="match status" value="1"/>
</dbReference>